<keyword evidence="1" id="KW-0812">Transmembrane</keyword>
<keyword evidence="1" id="KW-1133">Transmembrane helix</keyword>
<feature type="transmembrane region" description="Helical" evidence="1">
    <location>
        <begin position="168"/>
        <end position="192"/>
    </location>
</feature>
<dbReference type="OrthoDB" id="412775at2759"/>
<dbReference type="Proteomes" id="UP000604046">
    <property type="component" value="Unassembled WGS sequence"/>
</dbReference>
<dbReference type="PANTHER" id="PTHR43310">
    <property type="entry name" value="SULFATE TRANSPORTER YBAR-RELATED"/>
    <property type="match status" value="1"/>
</dbReference>
<sequence>MRQQQRSIMAVMDPYNPPAAKKRGDGGRLSLRDWKSWLSAFSAAVPLFLLSYSSCVSYAHLIVSGAYGYPIRAVVVTSMHLFSSGLTGILLPMQSKCPLIIPSADISVTMFYQMIVMDIVNAASEDGTLSPEAVAATALLALPVNTILMSLVFFVVGEKKITVVVSYLPYPVVAGFLGSIGLAIFVGAFAVLEDASSTLCSTTKKPTCHNLLMWS</sequence>
<proteinExistence type="predicted"/>
<keyword evidence="3" id="KW-1185">Reference proteome</keyword>
<feature type="transmembrane region" description="Helical" evidence="1">
    <location>
        <begin position="98"/>
        <end position="115"/>
    </location>
</feature>
<keyword evidence="1" id="KW-0472">Membrane</keyword>
<dbReference type="EMBL" id="CAJNDS010000555">
    <property type="protein sequence ID" value="CAE7217603.1"/>
    <property type="molecule type" value="Genomic_DNA"/>
</dbReference>
<dbReference type="InterPro" id="IPR052706">
    <property type="entry name" value="Membrane-Transporter-like"/>
</dbReference>
<evidence type="ECO:0000313" key="3">
    <source>
        <dbReference type="Proteomes" id="UP000604046"/>
    </source>
</evidence>
<feature type="transmembrane region" description="Helical" evidence="1">
    <location>
        <begin position="37"/>
        <end position="63"/>
    </location>
</feature>
<organism evidence="2 3">
    <name type="scientific">Symbiodinium natans</name>
    <dbReference type="NCBI Taxonomy" id="878477"/>
    <lineage>
        <taxon>Eukaryota</taxon>
        <taxon>Sar</taxon>
        <taxon>Alveolata</taxon>
        <taxon>Dinophyceae</taxon>
        <taxon>Suessiales</taxon>
        <taxon>Symbiodiniaceae</taxon>
        <taxon>Symbiodinium</taxon>
    </lineage>
</organism>
<evidence type="ECO:0000313" key="2">
    <source>
        <dbReference type="EMBL" id="CAE7217603.1"/>
    </source>
</evidence>
<reference evidence="2" key="1">
    <citation type="submission" date="2021-02" db="EMBL/GenBank/DDBJ databases">
        <authorList>
            <person name="Dougan E. K."/>
            <person name="Rhodes N."/>
            <person name="Thang M."/>
            <person name="Chan C."/>
        </authorList>
    </citation>
    <scope>NUCLEOTIDE SEQUENCE</scope>
</reference>
<gene>
    <name evidence="2" type="ORF">SNAT2548_LOCUS7743</name>
</gene>
<feature type="transmembrane region" description="Helical" evidence="1">
    <location>
        <begin position="69"/>
        <end position="91"/>
    </location>
</feature>
<protein>
    <submittedName>
        <fullName evidence="2">Uncharacterized protein</fullName>
    </submittedName>
</protein>
<accession>A0A812K777</accession>
<dbReference type="PANTHER" id="PTHR43310:SF2">
    <property type="entry name" value="SLC26A_SULP TRANSPORTER DOMAIN-CONTAINING PROTEIN"/>
    <property type="match status" value="1"/>
</dbReference>
<dbReference type="AlphaFoldDB" id="A0A812K777"/>
<comment type="caution">
    <text evidence="2">The sequence shown here is derived from an EMBL/GenBank/DDBJ whole genome shotgun (WGS) entry which is preliminary data.</text>
</comment>
<evidence type="ECO:0000256" key="1">
    <source>
        <dbReference type="SAM" id="Phobius"/>
    </source>
</evidence>
<feature type="transmembrane region" description="Helical" evidence="1">
    <location>
        <begin position="135"/>
        <end position="156"/>
    </location>
</feature>
<name>A0A812K777_9DINO</name>